<evidence type="ECO:0000313" key="1">
    <source>
        <dbReference type="EMBL" id="MCI15541.1"/>
    </source>
</evidence>
<dbReference type="AlphaFoldDB" id="A0A392PTX1"/>
<comment type="caution">
    <text evidence="1">The sequence shown here is derived from an EMBL/GenBank/DDBJ whole genome shotgun (WGS) entry which is preliminary data.</text>
</comment>
<proteinExistence type="predicted"/>
<reference evidence="1 2" key="1">
    <citation type="journal article" date="2018" name="Front. Plant Sci.">
        <title>Red Clover (Trifolium pratense) and Zigzag Clover (T. medium) - A Picture of Genomic Similarities and Differences.</title>
        <authorList>
            <person name="Dluhosova J."/>
            <person name="Istvanek J."/>
            <person name="Nedelnik J."/>
            <person name="Repkova J."/>
        </authorList>
    </citation>
    <scope>NUCLEOTIDE SEQUENCE [LARGE SCALE GENOMIC DNA]</scope>
    <source>
        <strain evidence="2">cv. 10/8</strain>
        <tissue evidence="1">Leaf</tissue>
    </source>
</reference>
<sequence length="73" mass="8066">ILIRMLGIKSLPEGLRNLSNLQHLSIRECSALEEECREGVGSDWPKIAHIPHTYVGNLNPVGHCPQGAAQFSY</sequence>
<evidence type="ECO:0000313" key="2">
    <source>
        <dbReference type="Proteomes" id="UP000265520"/>
    </source>
</evidence>
<accession>A0A392PTX1</accession>
<dbReference type="Proteomes" id="UP000265520">
    <property type="component" value="Unassembled WGS sequence"/>
</dbReference>
<feature type="non-terminal residue" evidence="1">
    <location>
        <position position="1"/>
    </location>
</feature>
<name>A0A392PTX1_9FABA</name>
<organism evidence="1 2">
    <name type="scientific">Trifolium medium</name>
    <dbReference type="NCBI Taxonomy" id="97028"/>
    <lineage>
        <taxon>Eukaryota</taxon>
        <taxon>Viridiplantae</taxon>
        <taxon>Streptophyta</taxon>
        <taxon>Embryophyta</taxon>
        <taxon>Tracheophyta</taxon>
        <taxon>Spermatophyta</taxon>
        <taxon>Magnoliopsida</taxon>
        <taxon>eudicotyledons</taxon>
        <taxon>Gunneridae</taxon>
        <taxon>Pentapetalae</taxon>
        <taxon>rosids</taxon>
        <taxon>fabids</taxon>
        <taxon>Fabales</taxon>
        <taxon>Fabaceae</taxon>
        <taxon>Papilionoideae</taxon>
        <taxon>50 kb inversion clade</taxon>
        <taxon>NPAAA clade</taxon>
        <taxon>Hologalegina</taxon>
        <taxon>IRL clade</taxon>
        <taxon>Trifolieae</taxon>
        <taxon>Trifolium</taxon>
    </lineage>
</organism>
<dbReference type="EMBL" id="LXQA010096907">
    <property type="protein sequence ID" value="MCI15541.1"/>
    <property type="molecule type" value="Genomic_DNA"/>
</dbReference>
<protein>
    <submittedName>
        <fullName evidence="1">NBS-LRR resistance protein</fullName>
    </submittedName>
</protein>
<keyword evidence="2" id="KW-1185">Reference proteome</keyword>